<dbReference type="Proteomes" id="UP000573327">
    <property type="component" value="Unassembled WGS sequence"/>
</dbReference>
<evidence type="ECO:0008006" key="3">
    <source>
        <dbReference type="Google" id="ProtNLM"/>
    </source>
</evidence>
<gene>
    <name evidence="1" type="ORF">F4556_007170</name>
</gene>
<proteinExistence type="predicted"/>
<organism evidence="1 2">
    <name type="scientific">Kitasatospora gansuensis</name>
    <dbReference type="NCBI Taxonomy" id="258050"/>
    <lineage>
        <taxon>Bacteria</taxon>
        <taxon>Bacillati</taxon>
        <taxon>Actinomycetota</taxon>
        <taxon>Actinomycetes</taxon>
        <taxon>Kitasatosporales</taxon>
        <taxon>Streptomycetaceae</taxon>
        <taxon>Kitasatospora</taxon>
    </lineage>
</organism>
<dbReference type="SUPFAM" id="SSF53474">
    <property type="entry name" value="alpha/beta-Hydrolases"/>
    <property type="match status" value="1"/>
</dbReference>
<accession>A0A7W7SJM4</accession>
<evidence type="ECO:0000313" key="2">
    <source>
        <dbReference type="Proteomes" id="UP000573327"/>
    </source>
</evidence>
<keyword evidence="2" id="KW-1185">Reference proteome</keyword>
<dbReference type="InterPro" id="IPR029058">
    <property type="entry name" value="AB_hydrolase_fold"/>
</dbReference>
<reference evidence="1 2" key="1">
    <citation type="submission" date="2020-08" db="EMBL/GenBank/DDBJ databases">
        <title>Sequencing the genomes of 1000 actinobacteria strains.</title>
        <authorList>
            <person name="Klenk H.-P."/>
        </authorList>
    </citation>
    <scope>NUCLEOTIDE SEQUENCE [LARGE SCALE GENOMIC DNA]</scope>
    <source>
        <strain evidence="1 2">DSM 44786</strain>
    </source>
</reference>
<dbReference type="AlphaFoldDB" id="A0A7W7SJM4"/>
<dbReference type="EMBL" id="JACHJR010000001">
    <property type="protein sequence ID" value="MBB4951635.1"/>
    <property type="molecule type" value="Genomic_DNA"/>
</dbReference>
<comment type="caution">
    <text evidence="1">The sequence shown here is derived from an EMBL/GenBank/DDBJ whole genome shotgun (WGS) entry which is preliminary data.</text>
</comment>
<dbReference type="RefSeq" id="WP_184923732.1">
    <property type="nucleotide sequence ID" value="NZ_JACHJR010000001.1"/>
</dbReference>
<evidence type="ECO:0000313" key="1">
    <source>
        <dbReference type="EMBL" id="MBB4951635.1"/>
    </source>
</evidence>
<dbReference type="Gene3D" id="3.40.50.1820">
    <property type="entry name" value="alpha/beta hydrolase"/>
    <property type="match status" value="1"/>
</dbReference>
<name>A0A7W7SJM4_9ACTN</name>
<sequence>MRPSAEKSRPEPTAAAGPDAELLVRASVLLAEAALEVRRAGAGLTAGVTGWRFALDALREPVPAAVAAASVARALFNPAGLGFGPVGGPVGEAMRWAGAVTRRRSAAVGMAADAFDLRVRAAAAGHPNLESPMVARLVEAVAAGERLETARAWCALVERLGVTRALTTIGPVAQELLAWAGLFDENPFNDDAAWAILHGELPPTDPVLGLPSGWISYLERGPGNAEAVDPDPLLARTMAHSANDITSYLDNMAALGNHGAALLRRIHCTDGETRYVLLLPGLSFAKLSNNTPADLAGGIDNTVNTDTTYTRAARRALESAGVPVGAELMIIGHSLGGMAAMNLAADLEFVTTYRLTHVIPTGSAIDDKRPADPDTKVISLVNGYDLITGMDGRGPAAPHDLPPGWTELAWLDATFDYPLSHSPQAYAISLRGLAAPQRDTANELLSRYDGEIVGNQLYLLRDR</sequence>
<protein>
    <recommendedName>
        <fullName evidence="3">Fungal lipase-like domain-containing protein</fullName>
    </recommendedName>
</protein>